<name>U9UG02_RHIID</name>
<reference evidence="1" key="1">
    <citation type="submission" date="2013-07" db="EMBL/GenBank/DDBJ databases">
        <title>The genome of an arbuscular mycorrhizal fungus provides insights into the evolution of the oldest plant symbiosis.</title>
        <authorList>
            <consortium name="DOE Joint Genome Institute"/>
            <person name="Tisserant E."/>
            <person name="Malbreil M."/>
            <person name="Kuo A."/>
            <person name="Kohler A."/>
            <person name="Symeonidi A."/>
            <person name="Balestrini R."/>
            <person name="Charron P."/>
            <person name="Duensing N."/>
            <person name="Frei-dit-Frey N."/>
            <person name="Gianinazzi-Pearson V."/>
            <person name="Gilbert B."/>
            <person name="Handa Y."/>
            <person name="Hijri M."/>
            <person name="Kaul R."/>
            <person name="Kawaguchi M."/>
            <person name="Krajinski F."/>
            <person name="Lammers P."/>
            <person name="Lapierre D."/>
            <person name="Masclaux F.G."/>
            <person name="Murat C."/>
            <person name="Morin E."/>
            <person name="Ndikumana S."/>
            <person name="Pagni M."/>
            <person name="Petitpierre D."/>
            <person name="Requena N."/>
            <person name="Rosikiewicz P."/>
            <person name="Riley R."/>
            <person name="Saito K."/>
            <person name="San Clemente H."/>
            <person name="Shapiro H."/>
            <person name="van Tuinen D."/>
            <person name="Becard G."/>
            <person name="Bonfante P."/>
            <person name="Paszkowski U."/>
            <person name="Shachar-Hill Y."/>
            <person name="Young J.P."/>
            <person name="Sanders I.R."/>
            <person name="Henrissat B."/>
            <person name="Rensing S.A."/>
            <person name="Grigoriev I.V."/>
            <person name="Corradi N."/>
            <person name="Roux C."/>
            <person name="Martin F."/>
        </authorList>
    </citation>
    <scope>NUCLEOTIDE SEQUENCE</scope>
    <source>
        <strain evidence="1">DAOM 197198</strain>
    </source>
</reference>
<dbReference type="HOGENOM" id="CLU_2098096_0_0_1"/>
<organism evidence="1">
    <name type="scientific">Rhizophagus irregularis (strain DAOM 181602 / DAOM 197198 / MUCL 43194)</name>
    <name type="common">Arbuscular mycorrhizal fungus</name>
    <name type="synonym">Glomus intraradices</name>
    <dbReference type="NCBI Taxonomy" id="747089"/>
    <lineage>
        <taxon>Eukaryota</taxon>
        <taxon>Fungi</taxon>
        <taxon>Fungi incertae sedis</taxon>
        <taxon>Mucoromycota</taxon>
        <taxon>Glomeromycotina</taxon>
        <taxon>Glomeromycetes</taxon>
        <taxon>Glomerales</taxon>
        <taxon>Glomeraceae</taxon>
        <taxon>Rhizophagus</taxon>
    </lineage>
</organism>
<dbReference type="AlphaFoldDB" id="U9UG02"/>
<gene>
    <name evidence="1" type="ORF">GLOINDRAFT_93326</name>
</gene>
<protein>
    <submittedName>
        <fullName evidence="1">Uncharacterized protein</fullName>
    </submittedName>
</protein>
<accession>U9UG02</accession>
<dbReference type="EMBL" id="KI279080">
    <property type="protein sequence ID" value="ESA18587.1"/>
    <property type="molecule type" value="Genomic_DNA"/>
</dbReference>
<evidence type="ECO:0000313" key="1">
    <source>
        <dbReference type="EMBL" id="ESA18587.1"/>
    </source>
</evidence>
<sequence length="116" mass="13991">MILWRKNEEIQKLKKKKLVKCRINFYFMTNRNDDTIIFTLKSLELKKKVQNTSKEENFNDFIFKKENIQSKPIQVDIPSNEKDVLESPNIVREFTMLSMEDEVVDMMNNLDKIIWT</sequence>
<proteinExistence type="predicted"/>